<dbReference type="OrthoDB" id="6766487at2759"/>
<dbReference type="PANTHER" id="PTHR47055">
    <property type="entry name" value="DDE_TNP_1_7 DOMAIN-CONTAINING PROTEIN"/>
    <property type="match status" value="1"/>
</dbReference>
<accession>A0A8K0CSR9</accession>
<dbReference type="InterPro" id="IPR029526">
    <property type="entry name" value="PGBD"/>
</dbReference>
<protein>
    <recommendedName>
        <fullName evidence="1">PiggyBac transposable element-derived protein domain-containing protein</fullName>
    </recommendedName>
</protein>
<organism evidence="2 3">
    <name type="scientific">Ignelater luminosus</name>
    <name type="common">Cucubano</name>
    <name type="synonym">Pyrophorus luminosus</name>
    <dbReference type="NCBI Taxonomy" id="2038154"/>
    <lineage>
        <taxon>Eukaryota</taxon>
        <taxon>Metazoa</taxon>
        <taxon>Ecdysozoa</taxon>
        <taxon>Arthropoda</taxon>
        <taxon>Hexapoda</taxon>
        <taxon>Insecta</taxon>
        <taxon>Pterygota</taxon>
        <taxon>Neoptera</taxon>
        <taxon>Endopterygota</taxon>
        <taxon>Coleoptera</taxon>
        <taxon>Polyphaga</taxon>
        <taxon>Elateriformia</taxon>
        <taxon>Elateroidea</taxon>
        <taxon>Elateridae</taxon>
        <taxon>Agrypninae</taxon>
        <taxon>Pyrophorini</taxon>
        <taxon>Ignelater</taxon>
    </lineage>
</organism>
<name>A0A8K0CSR9_IGNLU</name>
<comment type="caution">
    <text evidence="2">The sequence shown here is derived from an EMBL/GenBank/DDBJ whole genome shotgun (WGS) entry which is preliminary data.</text>
</comment>
<dbReference type="AlphaFoldDB" id="A0A8K0CSR9"/>
<keyword evidence="3" id="KW-1185">Reference proteome</keyword>
<sequence length="253" mass="29049">MAKGKPLIVALNRLFMDYAPIEQSISIDESMIPYFGRHGCKQFIRGKPIRFGFKSWVMATRLGYCLQFNLYQGRLGNDKQDCGLGESVVYNFADVLQTHFENLKFSLFLDNFFTSVKLLTTLGERRICGTGTVRVNRTGNCNLPNDQYYKKTERGSYNHKIDEANNILAVRWKDNSIVTLLSNEYRIKPLQSAARYFAKEKKKVYIPQPNVVSMYNKYMGGVNQFDNNIATYRISMRRKNGTCQSLCGCSTPQ</sequence>
<dbReference type="Pfam" id="PF13843">
    <property type="entry name" value="DDE_Tnp_1_7"/>
    <property type="match status" value="1"/>
</dbReference>
<dbReference type="InterPro" id="IPR052638">
    <property type="entry name" value="PiggyBac_TE-derived"/>
</dbReference>
<dbReference type="PANTHER" id="PTHR47055:SF3">
    <property type="entry name" value="PHORBOL-ESTER_DAG-TYPE DOMAIN-CONTAINING PROTEIN"/>
    <property type="match status" value="1"/>
</dbReference>
<dbReference type="Proteomes" id="UP000801492">
    <property type="component" value="Unassembled WGS sequence"/>
</dbReference>
<dbReference type="EMBL" id="VTPC01049622">
    <property type="protein sequence ID" value="KAF2890591.1"/>
    <property type="molecule type" value="Genomic_DNA"/>
</dbReference>
<dbReference type="GO" id="GO:0043565">
    <property type="term" value="F:sequence-specific DNA binding"/>
    <property type="evidence" value="ECO:0007669"/>
    <property type="project" value="TreeGrafter"/>
</dbReference>
<gene>
    <name evidence="2" type="ORF">ILUMI_15582</name>
</gene>
<proteinExistence type="predicted"/>
<reference evidence="2" key="1">
    <citation type="submission" date="2019-08" db="EMBL/GenBank/DDBJ databases">
        <title>The genome of the North American firefly Photinus pyralis.</title>
        <authorList>
            <consortium name="Photinus pyralis genome working group"/>
            <person name="Fallon T.R."/>
            <person name="Sander Lower S.E."/>
            <person name="Weng J.-K."/>
        </authorList>
    </citation>
    <scope>NUCLEOTIDE SEQUENCE</scope>
    <source>
        <strain evidence="2">TRF0915ILg1</strain>
        <tissue evidence="2">Whole body</tissue>
    </source>
</reference>
<evidence type="ECO:0000313" key="2">
    <source>
        <dbReference type="EMBL" id="KAF2890591.1"/>
    </source>
</evidence>
<feature type="domain" description="PiggyBac transposable element-derived protein" evidence="1">
    <location>
        <begin position="2"/>
        <end position="238"/>
    </location>
</feature>
<evidence type="ECO:0000313" key="3">
    <source>
        <dbReference type="Proteomes" id="UP000801492"/>
    </source>
</evidence>
<evidence type="ECO:0000259" key="1">
    <source>
        <dbReference type="Pfam" id="PF13843"/>
    </source>
</evidence>